<feature type="region of interest" description="Disordered" evidence="1">
    <location>
        <begin position="93"/>
        <end position="122"/>
    </location>
</feature>
<comment type="caution">
    <text evidence="2">The sequence shown here is derived from an EMBL/GenBank/DDBJ whole genome shotgun (WGS) entry which is preliminary data.</text>
</comment>
<dbReference type="Proteomes" id="UP000215914">
    <property type="component" value="Unassembled WGS sequence"/>
</dbReference>
<sequence>MDATMPGFEPLPVLTPNPVECATDWWRTSCQYFDGYANDSSPLLKKARLSSVPQPSVMVRDQLVGDISNTTTMLVEDNTDSTTMPVDDIARTHTMASSNNTTSHQSTEWTRLTSLDTPVDEP</sequence>
<gene>
    <name evidence="2" type="ORF">HanXRQr2_Chr04g0144101</name>
</gene>
<evidence type="ECO:0000313" key="3">
    <source>
        <dbReference type="Proteomes" id="UP000215914"/>
    </source>
</evidence>
<organism evidence="2 3">
    <name type="scientific">Helianthus annuus</name>
    <name type="common">Common sunflower</name>
    <dbReference type="NCBI Taxonomy" id="4232"/>
    <lineage>
        <taxon>Eukaryota</taxon>
        <taxon>Viridiplantae</taxon>
        <taxon>Streptophyta</taxon>
        <taxon>Embryophyta</taxon>
        <taxon>Tracheophyta</taxon>
        <taxon>Spermatophyta</taxon>
        <taxon>Magnoliopsida</taxon>
        <taxon>eudicotyledons</taxon>
        <taxon>Gunneridae</taxon>
        <taxon>Pentapetalae</taxon>
        <taxon>asterids</taxon>
        <taxon>campanulids</taxon>
        <taxon>Asterales</taxon>
        <taxon>Asteraceae</taxon>
        <taxon>Asteroideae</taxon>
        <taxon>Heliantheae alliance</taxon>
        <taxon>Heliantheae</taxon>
        <taxon>Helianthus</taxon>
    </lineage>
</organism>
<dbReference type="PANTHER" id="PTHR35358">
    <property type="entry name" value="OS06G0711100 PROTEIN"/>
    <property type="match status" value="1"/>
</dbReference>
<reference evidence="2" key="2">
    <citation type="submission" date="2020-06" db="EMBL/GenBank/DDBJ databases">
        <title>Helianthus annuus Genome sequencing and assembly Release 2.</title>
        <authorList>
            <person name="Gouzy J."/>
            <person name="Langlade N."/>
            <person name="Munos S."/>
        </authorList>
    </citation>
    <scope>NUCLEOTIDE SEQUENCE</scope>
    <source>
        <tissue evidence="2">Leaves</tissue>
    </source>
</reference>
<dbReference type="EMBL" id="MNCJ02000319">
    <property type="protein sequence ID" value="KAF5808328.1"/>
    <property type="molecule type" value="Genomic_DNA"/>
</dbReference>
<proteinExistence type="predicted"/>
<evidence type="ECO:0000313" key="2">
    <source>
        <dbReference type="EMBL" id="KAF5808328.1"/>
    </source>
</evidence>
<name>A0A9K3NR12_HELAN</name>
<keyword evidence="3" id="KW-1185">Reference proteome</keyword>
<evidence type="ECO:0000256" key="1">
    <source>
        <dbReference type="SAM" id="MobiDB-lite"/>
    </source>
</evidence>
<accession>A0A9K3NR12</accession>
<feature type="compositionally biased region" description="Polar residues" evidence="1">
    <location>
        <begin position="94"/>
        <end position="116"/>
    </location>
</feature>
<protein>
    <submittedName>
        <fullName evidence="2">Uncharacterized protein</fullName>
    </submittedName>
</protein>
<dbReference type="AlphaFoldDB" id="A0A9K3NR12"/>
<reference evidence="2" key="1">
    <citation type="journal article" date="2017" name="Nature">
        <title>The sunflower genome provides insights into oil metabolism, flowering and Asterid evolution.</title>
        <authorList>
            <person name="Badouin H."/>
            <person name="Gouzy J."/>
            <person name="Grassa C.J."/>
            <person name="Murat F."/>
            <person name="Staton S.E."/>
            <person name="Cottret L."/>
            <person name="Lelandais-Briere C."/>
            <person name="Owens G.L."/>
            <person name="Carrere S."/>
            <person name="Mayjonade B."/>
            <person name="Legrand L."/>
            <person name="Gill N."/>
            <person name="Kane N.C."/>
            <person name="Bowers J.E."/>
            <person name="Hubner S."/>
            <person name="Bellec A."/>
            <person name="Berard A."/>
            <person name="Berges H."/>
            <person name="Blanchet N."/>
            <person name="Boniface M.C."/>
            <person name="Brunel D."/>
            <person name="Catrice O."/>
            <person name="Chaidir N."/>
            <person name="Claudel C."/>
            <person name="Donnadieu C."/>
            <person name="Faraut T."/>
            <person name="Fievet G."/>
            <person name="Helmstetter N."/>
            <person name="King M."/>
            <person name="Knapp S.J."/>
            <person name="Lai Z."/>
            <person name="Le Paslier M.C."/>
            <person name="Lippi Y."/>
            <person name="Lorenzon L."/>
            <person name="Mandel J.R."/>
            <person name="Marage G."/>
            <person name="Marchand G."/>
            <person name="Marquand E."/>
            <person name="Bret-Mestries E."/>
            <person name="Morien E."/>
            <person name="Nambeesan S."/>
            <person name="Nguyen T."/>
            <person name="Pegot-Espagnet P."/>
            <person name="Pouilly N."/>
            <person name="Raftis F."/>
            <person name="Sallet E."/>
            <person name="Schiex T."/>
            <person name="Thomas J."/>
            <person name="Vandecasteele C."/>
            <person name="Vares D."/>
            <person name="Vear F."/>
            <person name="Vautrin S."/>
            <person name="Crespi M."/>
            <person name="Mangin B."/>
            <person name="Burke J.M."/>
            <person name="Salse J."/>
            <person name="Munos S."/>
            <person name="Vincourt P."/>
            <person name="Rieseberg L.H."/>
            <person name="Langlade N.B."/>
        </authorList>
    </citation>
    <scope>NUCLEOTIDE SEQUENCE</scope>
    <source>
        <tissue evidence="2">Leaves</tissue>
    </source>
</reference>
<dbReference type="Gramene" id="mRNA:HanXRQr2_Chr04g0144101">
    <property type="protein sequence ID" value="mRNA:HanXRQr2_Chr04g0144101"/>
    <property type="gene ID" value="HanXRQr2_Chr04g0144101"/>
</dbReference>
<dbReference type="PANTHER" id="PTHR35358:SF18">
    <property type="entry name" value="PHOSPHOLIPASE-LIKE PROTEIN-RELATED"/>
    <property type="match status" value="1"/>
</dbReference>